<proteinExistence type="predicted"/>
<organism evidence="1">
    <name type="scientific">marine sediment metagenome</name>
    <dbReference type="NCBI Taxonomy" id="412755"/>
    <lineage>
        <taxon>unclassified sequences</taxon>
        <taxon>metagenomes</taxon>
        <taxon>ecological metagenomes</taxon>
    </lineage>
</organism>
<gene>
    <name evidence="1" type="ORF">S12H4_33601</name>
</gene>
<evidence type="ECO:0000313" key="1">
    <source>
        <dbReference type="EMBL" id="GAI99713.1"/>
    </source>
</evidence>
<reference evidence="1" key="1">
    <citation type="journal article" date="2014" name="Front. Microbiol.">
        <title>High frequency of phylogenetically diverse reductive dehalogenase-homologous genes in deep subseafloor sedimentary metagenomes.</title>
        <authorList>
            <person name="Kawai M."/>
            <person name="Futagami T."/>
            <person name="Toyoda A."/>
            <person name="Takaki Y."/>
            <person name="Nishi S."/>
            <person name="Hori S."/>
            <person name="Arai W."/>
            <person name="Tsubouchi T."/>
            <person name="Morono Y."/>
            <person name="Uchiyama I."/>
            <person name="Ito T."/>
            <person name="Fujiyama A."/>
            <person name="Inagaki F."/>
            <person name="Takami H."/>
        </authorList>
    </citation>
    <scope>NUCLEOTIDE SEQUENCE</scope>
    <source>
        <strain evidence="1">Expedition CK06-06</strain>
    </source>
</reference>
<dbReference type="EMBL" id="BARW01019813">
    <property type="protein sequence ID" value="GAI99713.1"/>
    <property type="molecule type" value="Genomic_DNA"/>
</dbReference>
<comment type="caution">
    <text evidence="1">The sequence shown here is derived from an EMBL/GenBank/DDBJ whole genome shotgun (WGS) entry which is preliminary data.</text>
</comment>
<dbReference type="AlphaFoldDB" id="X1T3B7"/>
<sequence>MGVAEETGSEVVFTISVYAPEPVGIDMSEASRNFYALATDRAGG</sequence>
<accession>X1T3B7</accession>
<name>X1T3B7_9ZZZZ</name>
<protein>
    <submittedName>
        <fullName evidence="1">Uncharacterized protein</fullName>
    </submittedName>
</protein>